<sequence>MRFCISVALALCSVLALGSAQTHDFTSLPGCAQECLNGTFAATTCDPFTHSDSSCACQDTVALEKAEGCFVTSCTRKEELRALNVTRKACTDGPARDKSKSYREVNLSLYIISVIAVFAQYTVRYAVGRLHWLDDGNMAMVLAMNTLLFGVCYKMSWTGLGLDMWNVAPTDITTTLLYFWISEIAYFNTLGFIKLSFLLFFLQIFPEKRFRQTVWTIIYIQIASMIAFGFAATFVCTPVSFAWKQWDGEHKGMCINNNALAFTHAAHSILIDFVTLSLPITQIWKLHLGLKKKIGVMLMFGVGAFVTVVSMLRLRSLVHFANTTDMTWDYLEASLWSVMECDVGIICSCMPSIRLGLSRLFPRIMGSTNQSTAKETGGQTGRSTKLTTFTGLTTNEINVHTTFKVSHSKKQQRSEDERSFVQLVEIDGDAKSAKSSVNYGNERKSN</sequence>
<evidence type="ECO:0000313" key="18">
    <source>
        <dbReference type="EMBL" id="OSS52560.1"/>
    </source>
</evidence>
<accession>A0A1Y2M8Z4</accession>
<keyword evidence="10 15" id="KW-0472">Membrane</keyword>
<keyword evidence="14" id="KW-0408">Iron</keyword>
<evidence type="ECO:0000256" key="13">
    <source>
        <dbReference type="ARBA" id="ARBA00038359"/>
    </source>
</evidence>
<dbReference type="GO" id="GO:0005576">
    <property type="term" value="C:extracellular region"/>
    <property type="evidence" value="ECO:0007669"/>
    <property type="project" value="UniProtKB-SubCell"/>
</dbReference>
<feature type="chain" id="PRO_5013186530" description="CFEM domain-containing protein" evidence="16">
    <location>
        <begin position="21"/>
        <end position="446"/>
    </location>
</feature>
<keyword evidence="12" id="KW-0449">Lipoprotein</keyword>
<keyword evidence="8 16" id="KW-0732">Signal</keyword>
<dbReference type="Pfam" id="PF20684">
    <property type="entry name" value="Fung_rhodopsin"/>
    <property type="match status" value="1"/>
</dbReference>
<feature type="signal peptide" evidence="16">
    <location>
        <begin position="1"/>
        <end position="20"/>
    </location>
</feature>
<evidence type="ECO:0000256" key="14">
    <source>
        <dbReference type="PROSITE-ProRule" id="PRU01356"/>
    </source>
</evidence>
<comment type="subcellular location">
    <subcellularLocation>
        <location evidence="2">Membrane</location>
        <topology evidence="2">Lipid-anchor</topology>
        <topology evidence="2">GPI-anchor</topology>
    </subcellularLocation>
    <subcellularLocation>
        <location evidence="1">Membrane</location>
        <topology evidence="1">Multi-pass membrane protein</topology>
    </subcellularLocation>
    <subcellularLocation>
        <location evidence="3">Secreted</location>
    </subcellularLocation>
</comment>
<feature type="transmembrane region" description="Helical" evidence="15">
    <location>
        <begin position="107"/>
        <end position="127"/>
    </location>
</feature>
<evidence type="ECO:0000256" key="15">
    <source>
        <dbReference type="SAM" id="Phobius"/>
    </source>
</evidence>
<evidence type="ECO:0000256" key="6">
    <source>
        <dbReference type="ARBA" id="ARBA00022622"/>
    </source>
</evidence>
<keyword evidence="7 15" id="KW-0812">Transmembrane</keyword>
<evidence type="ECO:0000256" key="9">
    <source>
        <dbReference type="ARBA" id="ARBA00022989"/>
    </source>
</evidence>
<dbReference type="GO" id="GO:0098552">
    <property type="term" value="C:side of membrane"/>
    <property type="evidence" value="ECO:0007669"/>
    <property type="project" value="UniProtKB-KW"/>
</dbReference>
<dbReference type="GO" id="GO:0046872">
    <property type="term" value="F:metal ion binding"/>
    <property type="evidence" value="ECO:0007669"/>
    <property type="project" value="UniProtKB-UniRule"/>
</dbReference>
<feature type="transmembrane region" description="Helical" evidence="15">
    <location>
        <begin position="296"/>
        <end position="314"/>
    </location>
</feature>
<evidence type="ECO:0000256" key="7">
    <source>
        <dbReference type="ARBA" id="ARBA00022692"/>
    </source>
</evidence>
<evidence type="ECO:0000256" key="4">
    <source>
        <dbReference type="ARBA" id="ARBA00010031"/>
    </source>
</evidence>
<dbReference type="AlphaFoldDB" id="A0A1Y2M8Z4"/>
<feature type="transmembrane region" description="Helical" evidence="15">
    <location>
        <begin position="139"/>
        <end position="157"/>
    </location>
</feature>
<comment type="caution">
    <text evidence="14">Lacks conserved residue(s) required for the propagation of feature annotation.</text>
</comment>
<dbReference type="PROSITE" id="PS52012">
    <property type="entry name" value="CFEM"/>
    <property type="match status" value="1"/>
</dbReference>
<evidence type="ECO:0000256" key="3">
    <source>
        <dbReference type="ARBA" id="ARBA00004613"/>
    </source>
</evidence>
<dbReference type="Proteomes" id="UP000193240">
    <property type="component" value="Unassembled WGS sequence"/>
</dbReference>
<comment type="similarity">
    <text evidence="13">Belongs to the SAT4 family.</text>
</comment>
<keyword evidence="19" id="KW-1185">Reference proteome</keyword>
<dbReference type="Pfam" id="PF05730">
    <property type="entry name" value="CFEM"/>
    <property type="match status" value="1"/>
</dbReference>
<dbReference type="InterPro" id="IPR052337">
    <property type="entry name" value="SAT4-like"/>
</dbReference>
<evidence type="ECO:0000256" key="12">
    <source>
        <dbReference type="ARBA" id="ARBA00023288"/>
    </source>
</evidence>
<dbReference type="PANTHER" id="PTHR33048:SF143">
    <property type="entry name" value="EXTRACELLULAR MEMBRANE PROTEIN CFEM DOMAIN-CONTAINING PROTEIN-RELATED"/>
    <property type="match status" value="1"/>
</dbReference>
<comment type="similarity">
    <text evidence="4">Belongs to the RBT5 family.</text>
</comment>
<feature type="transmembrane region" description="Helical" evidence="15">
    <location>
        <begin position="261"/>
        <end position="284"/>
    </location>
</feature>
<feature type="binding site" description="axial binding residue" evidence="14">
    <location>
        <position position="52"/>
    </location>
    <ligand>
        <name>heme</name>
        <dbReference type="ChEBI" id="CHEBI:30413"/>
    </ligand>
    <ligandPart>
        <name>Fe</name>
        <dbReference type="ChEBI" id="CHEBI:18248"/>
    </ligandPart>
</feature>
<keyword evidence="9 15" id="KW-1133">Transmembrane helix</keyword>
<gene>
    <name evidence="18" type="ORF">B5807_02204</name>
</gene>
<organism evidence="18 19">
    <name type="scientific">Epicoccum nigrum</name>
    <name type="common">Soil fungus</name>
    <name type="synonym">Epicoccum purpurascens</name>
    <dbReference type="NCBI Taxonomy" id="105696"/>
    <lineage>
        <taxon>Eukaryota</taxon>
        <taxon>Fungi</taxon>
        <taxon>Dikarya</taxon>
        <taxon>Ascomycota</taxon>
        <taxon>Pezizomycotina</taxon>
        <taxon>Dothideomycetes</taxon>
        <taxon>Pleosporomycetidae</taxon>
        <taxon>Pleosporales</taxon>
        <taxon>Pleosporineae</taxon>
        <taxon>Didymellaceae</taxon>
        <taxon>Epicoccum</taxon>
    </lineage>
</organism>
<feature type="domain" description="CFEM" evidence="17">
    <location>
        <begin position="1"/>
        <end position="117"/>
    </location>
</feature>
<dbReference type="PANTHER" id="PTHR33048">
    <property type="entry name" value="PTH11-LIKE INTEGRAL MEMBRANE PROTEIN (AFU_ORTHOLOGUE AFUA_5G11245)"/>
    <property type="match status" value="1"/>
</dbReference>
<feature type="transmembrane region" description="Helical" evidence="15">
    <location>
        <begin position="214"/>
        <end position="241"/>
    </location>
</feature>
<keyword evidence="14" id="KW-0479">Metal-binding</keyword>
<keyword evidence="11 14" id="KW-1015">Disulfide bond</keyword>
<keyword evidence="5" id="KW-0964">Secreted</keyword>
<evidence type="ECO:0000256" key="8">
    <source>
        <dbReference type="ARBA" id="ARBA00022729"/>
    </source>
</evidence>
<dbReference type="STRING" id="105696.A0A1Y2M8Z4"/>
<proteinExistence type="inferred from homology"/>
<evidence type="ECO:0000256" key="1">
    <source>
        <dbReference type="ARBA" id="ARBA00004141"/>
    </source>
</evidence>
<evidence type="ECO:0000256" key="2">
    <source>
        <dbReference type="ARBA" id="ARBA00004589"/>
    </source>
</evidence>
<keyword evidence="14" id="KW-0349">Heme</keyword>
<keyword evidence="6" id="KW-0325">Glycoprotein</keyword>
<dbReference type="InterPro" id="IPR008427">
    <property type="entry name" value="Extracellular_membr_CFEM_dom"/>
</dbReference>
<evidence type="ECO:0000256" key="10">
    <source>
        <dbReference type="ARBA" id="ARBA00023136"/>
    </source>
</evidence>
<dbReference type="OMA" id="HLAWERW"/>
<feature type="transmembrane region" description="Helical" evidence="15">
    <location>
        <begin position="177"/>
        <end position="202"/>
    </location>
</feature>
<dbReference type="EMBL" id="KZ107839">
    <property type="protein sequence ID" value="OSS52560.1"/>
    <property type="molecule type" value="Genomic_DNA"/>
</dbReference>
<dbReference type="InterPro" id="IPR049326">
    <property type="entry name" value="Rhodopsin_dom_fungi"/>
</dbReference>
<evidence type="ECO:0000256" key="16">
    <source>
        <dbReference type="SAM" id="SignalP"/>
    </source>
</evidence>
<evidence type="ECO:0000256" key="5">
    <source>
        <dbReference type="ARBA" id="ARBA00022525"/>
    </source>
</evidence>
<name>A0A1Y2M8Z4_EPING</name>
<evidence type="ECO:0000313" key="19">
    <source>
        <dbReference type="Proteomes" id="UP000193240"/>
    </source>
</evidence>
<feature type="disulfide bond" evidence="14">
    <location>
        <begin position="57"/>
        <end position="90"/>
    </location>
</feature>
<dbReference type="InParanoid" id="A0A1Y2M8Z4"/>
<reference evidence="18 19" key="1">
    <citation type="journal article" date="2017" name="Genome Announc.">
        <title>Genome sequence of the saprophytic ascomycete Epicoccum nigrum ICMP 19927 strain isolated from New Zealand.</title>
        <authorList>
            <person name="Fokin M."/>
            <person name="Fleetwood D."/>
            <person name="Weir B.S."/>
            <person name="Villas-Boas S.G."/>
        </authorList>
    </citation>
    <scope>NUCLEOTIDE SEQUENCE [LARGE SCALE GENOMIC DNA]</scope>
    <source>
        <strain evidence="18 19">ICMP 19927</strain>
    </source>
</reference>
<evidence type="ECO:0000259" key="17">
    <source>
        <dbReference type="PROSITE" id="PS52012"/>
    </source>
</evidence>
<keyword evidence="6" id="KW-0336">GPI-anchor</keyword>
<protein>
    <recommendedName>
        <fullName evidence="17">CFEM domain-containing protein</fullName>
    </recommendedName>
</protein>
<evidence type="ECO:0000256" key="11">
    <source>
        <dbReference type="ARBA" id="ARBA00023157"/>
    </source>
</evidence>